<dbReference type="NCBIfam" id="TIGR02151">
    <property type="entry name" value="IPP_isom_2"/>
    <property type="match status" value="1"/>
</dbReference>
<dbReference type="InterPro" id="IPR013785">
    <property type="entry name" value="Aldolase_TIM"/>
</dbReference>
<feature type="binding site" evidence="11">
    <location>
        <position position="94"/>
    </location>
    <ligand>
        <name>FMN</name>
        <dbReference type="ChEBI" id="CHEBI:58210"/>
    </ligand>
</feature>
<evidence type="ECO:0000256" key="11">
    <source>
        <dbReference type="HAMAP-Rule" id="MF_00354"/>
    </source>
</evidence>
<dbReference type="GO" id="GO:0016491">
    <property type="term" value="F:oxidoreductase activity"/>
    <property type="evidence" value="ECO:0007669"/>
    <property type="project" value="InterPro"/>
</dbReference>
<comment type="subunit">
    <text evidence="10 11">Homooctamer. Dimer of tetramers.</text>
</comment>
<feature type="binding site" evidence="11">
    <location>
        <begin position="64"/>
        <end position="66"/>
    </location>
    <ligand>
        <name>FMN</name>
        <dbReference type="ChEBI" id="CHEBI:58210"/>
    </ligand>
</feature>
<evidence type="ECO:0000313" key="13">
    <source>
        <dbReference type="EMBL" id="HGL40670.1"/>
    </source>
</evidence>
<comment type="catalytic activity">
    <reaction evidence="11">
        <text>isopentenyl diphosphate = dimethylallyl diphosphate</text>
        <dbReference type="Rhea" id="RHEA:23284"/>
        <dbReference type="ChEBI" id="CHEBI:57623"/>
        <dbReference type="ChEBI" id="CHEBI:128769"/>
        <dbReference type="EC" id="5.3.3.2"/>
    </reaction>
</comment>
<dbReference type="EMBL" id="DRXG01000007">
    <property type="protein sequence ID" value="HHN51767.1"/>
    <property type="molecule type" value="Genomic_DNA"/>
</dbReference>
<evidence type="ECO:0000256" key="3">
    <source>
        <dbReference type="ARBA" id="ARBA00022630"/>
    </source>
</evidence>
<dbReference type="PIRSF" id="PIRSF003314">
    <property type="entry name" value="IPP_isomerase"/>
    <property type="match status" value="1"/>
</dbReference>
<comment type="function">
    <text evidence="11">Involved in the biosynthesis of isoprenoids. Catalyzes the 1,3-allylic rearrangement of the homoallylic substrate isopentenyl (IPP) to its allylic isomer, dimethylallyl diphosphate (DMAPP).</text>
</comment>
<feature type="binding site" evidence="11">
    <location>
        <begin position="6"/>
        <end position="7"/>
    </location>
    <ligand>
        <name>substrate</name>
    </ligand>
</feature>
<dbReference type="GO" id="GO:0004452">
    <property type="term" value="F:isopentenyl-diphosphate delta-isomerase activity"/>
    <property type="evidence" value="ECO:0007669"/>
    <property type="project" value="UniProtKB-UniRule"/>
</dbReference>
<comment type="similarity">
    <text evidence="11">Belongs to the IPP isomerase type 2 family.</text>
</comment>
<dbReference type="GO" id="GO:0000287">
    <property type="term" value="F:magnesium ion binding"/>
    <property type="evidence" value="ECO:0007669"/>
    <property type="project" value="UniProtKB-UniRule"/>
</dbReference>
<feature type="domain" description="FMN-dependent dehydrogenase" evidence="12">
    <location>
        <begin position="175"/>
        <end position="333"/>
    </location>
</feature>
<evidence type="ECO:0000256" key="9">
    <source>
        <dbReference type="ARBA" id="ARBA00023235"/>
    </source>
</evidence>
<keyword evidence="7 11" id="KW-0521">NADP</keyword>
<dbReference type="InterPro" id="IPR000262">
    <property type="entry name" value="FMN-dep_DH"/>
</dbReference>
<evidence type="ECO:0000256" key="7">
    <source>
        <dbReference type="ARBA" id="ARBA00022857"/>
    </source>
</evidence>
<keyword evidence="6 11" id="KW-0460">Magnesium</keyword>
<dbReference type="GO" id="GO:0008299">
    <property type="term" value="P:isoprenoid biosynthetic process"/>
    <property type="evidence" value="ECO:0007669"/>
    <property type="project" value="UniProtKB-UniRule"/>
</dbReference>
<evidence type="ECO:0000259" key="12">
    <source>
        <dbReference type="Pfam" id="PF01070"/>
    </source>
</evidence>
<feature type="binding site" evidence="11">
    <location>
        <position position="123"/>
    </location>
    <ligand>
        <name>FMN</name>
        <dbReference type="ChEBI" id="CHEBI:58210"/>
    </ligand>
</feature>
<feature type="binding site" evidence="11">
    <location>
        <position position="157"/>
    </location>
    <ligand>
        <name>substrate</name>
    </ligand>
</feature>
<dbReference type="HAMAP" id="MF_00354">
    <property type="entry name" value="Idi_2"/>
    <property type="match status" value="1"/>
</dbReference>
<feature type="binding site" evidence="11">
    <location>
        <position position="189"/>
    </location>
    <ligand>
        <name>FMN</name>
        <dbReference type="ChEBI" id="CHEBI:58210"/>
    </ligand>
</feature>
<dbReference type="Pfam" id="PF01070">
    <property type="entry name" value="FMN_dh"/>
    <property type="match status" value="1"/>
</dbReference>
<dbReference type="GO" id="GO:0010181">
    <property type="term" value="F:FMN binding"/>
    <property type="evidence" value="ECO:0007669"/>
    <property type="project" value="UniProtKB-UniRule"/>
</dbReference>
<dbReference type="SUPFAM" id="SSF51395">
    <property type="entry name" value="FMN-linked oxidoreductases"/>
    <property type="match status" value="1"/>
</dbReference>
<dbReference type="Gene3D" id="3.20.20.70">
    <property type="entry name" value="Aldolase class I"/>
    <property type="match status" value="1"/>
</dbReference>
<dbReference type="EMBL" id="DTCM01000038">
    <property type="protein sequence ID" value="HGL40670.1"/>
    <property type="molecule type" value="Genomic_DNA"/>
</dbReference>
<evidence type="ECO:0000313" key="14">
    <source>
        <dbReference type="EMBL" id="HGN90364.1"/>
    </source>
</evidence>
<feature type="binding site" evidence="11">
    <location>
        <position position="158"/>
    </location>
    <ligand>
        <name>Mg(2+)</name>
        <dbReference type="ChEBI" id="CHEBI:18420"/>
    </ligand>
</feature>
<reference evidence="14" key="1">
    <citation type="journal article" date="2020" name="mSystems">
        <title>Genome- and Community-Level Interaction Insights into Carbon Utilization and Element Cycling Functions of Hydrothermarchaeota in Hydrothermal Sediment.</title>
        <authorList>
            <person name="Zhou Z."/>
            <person name="Liu Y."/>
            <person name="Xu W."/>
            <person name="Pan J."/>
            <person name="Luo Z.H."/>
            <person name="Li M."/>
        </authorList>
    </citation>
    <scope>NUCLEOTIDE SEQUENCE [LARGE SCALE GENOMIC DNA]</scope>
    <source>
        <strain evidence="15">SpSt-1073</strain>
        <strain evidence="14">SpSt-613</strain>
        <strain evidence="13">SpSt-669</strain>
    </source>
</reference>
<feature type="binding site" evidence="11">
    <location>
        <position position="219"/>
    </location>
    <ligand>
        <name>FMN</name>
        <dbReference type="ChEBI" id="CHEBI:58210"/>
    </ligand>
</feature>
<dbReference type="PANTHER" id="PTHR43665:SF1">
    <property type="entry name" value="ISOPENTENYL-DIPHOSPHATE DELTA-ISOMERASE"/>
    <property type="match status" value="1"/>
</dbReference>
<accession>A0A7C4DZR5</accession>
<evidence type="ECO:0000256" key="1">
    <source>
        <dbReference type="ARBA" id="ARBA00001917"/>
    </source>
</evidence>
<sequence>MSIEARKSDHIKISLEKDVSYRKSTWLEYVELVHQAAPEIDPEDIQTETIFLGRRFSHPFIIESMTGGTAEAERINANLGEAAAVFKVPMGVGSQRAGIAKPETVYTFRAAREHGPDAFLIGNIGAVQLVENGVEMGVKAVEMIEADALAVHLNPLQEIVQPDGKARFRNLSKILEKLRNELSVPIILKEIGCGLSREVVAMADEVGVDAFDVAGSGGTNWTMIEMIRAEEMRDIEKKALAEVFLEWGIPTAAAVMEAVDATTKPVIASGGLRTGLDAAKAIALGASMTGLARPFLEPATKSVEDVLATLRRLSNQLKTSMFLTGCRSVDELKLAPKVVLGPLKEWAVQRLSHGSRQT</sequence>
<name>A0A7C4DZR5_CALS0</name>
<protein>
    <recommendedName>
        <fullName evidence="11">Isopentenyl-diphosphate delta-isomerase</fullName>
        <shortName evidence="11">IPP isomerase</shortName>
        <ecNumber evidence="11">5.3.3.2</ecNumber>
    </recommendedName>
    <alternativeName>
        <fullName evidence="11">Isopentenyl diphosphate:dimethylallyl diphosphate isomerase</fullName>
    </alternativeName>
    <alternativeName>
        <fullName evidence="11">Isopentenyl pyrophosphate isomerase</fullName>
    </alternativeName>
    <alternativeName>
        <fullName evidence="11">Type 2 isopentenyl diphosphate isomerase</fullName>
        <shortName evidence="11">IDI-2</shortName>
    </alternativeName>
</protein>
<keyword evidence="3 11" id="KW-0285">Flavoprotein</keyword>
<proteinExistence type="inferred from homology"/>
<comment type="caution">
    <text evidence="11">Lacks conserved residue(s) required for the propagation of feature annotation.</text>
</comment>
<gene>
    <name evidence="11" type="primary">fni</name>
    <name evidence="15" type="ORF">ENM30_00480</name>
    <name evidence="14" type="ORF">ENT82_04470</name>
    <name evidence="13" type="ORF">ENU43_03270</name>
</gene>
<keyword evidence="2 11" id="KW-0963">Cytoplasm</keyword>
<comment type="caution">
    <text evidence="14">The sequence shown here is derived from an EMBL/GenBank/DDBJ whole genome shotgun (WGS) entry which is preliminary data.</text>
</comment>
<evidence type="ECO:0000256" key="4">
    <source>
        <dbReference type="ARBA" id="ARBA00022643"/>
    </source>
</evidence>
<evidence type="ECO:0000256" key="6">
    <source>
        <dbReference type="ARBA" id="ARBA00022842"/>
    </source>
</evidence>
<dbReference type="EMBL" id="DTAD01000044">
    <property type="protein sequence ID" value="HGN90364.1"/>
    <property type="molecule type" value="Genomic_DNA"/>
</dbReference>
<evidence type="ECO:0000313" key="15">
    <source>
        <dbReference type="EMBL" id="HHN51767.1"/>
    </source>
</evidence>
<dbReference type="SMART" id="SM01240">
    <property type="entry name" value="IMPDH"/>
    <property type="match status" value="1"/>
</dbReference>
<evidence type="ECO:0000256" key="2">
    <source>
        <dbReference type="ARBA" id="ARBA00022490"/>
    </source>
</evidence>
<comment type="cofactor">
    <cofactor evidence="1 11">
        <name>FMN</name>
        <dbReference type="ChEBI" id="CHEBI:58210"/>
    </cofactor>
</comment>
<feature type="binding site" evidence="11">
    <location>
        <begin position="94"/>
        <end position="96"/>
    </location>
    <ligand>
        <name>substrate</name>
    </ligand>
</feature>
<dbReference type="CDD" id="cd02811">
    <property type="entry name" value="IDI-2_FMN"/>
    <property type="match status" value="1"/>
</dbReference>
<comment type="cofactor">
    <cofactor evidence="11">
        <name>Mg(2+)</name>
        <dbReference type="ChEBI" id="CHEBI:18420"/>
    </cofactor>
</comment>
<keyword evidence="8 11" id="KW-0414">Isoprene biosynthesis</keyword>
<organism evidence="14">
    <name type="scientific">Caldiarchaeum subterraneum</name>
    <dbReference type="NCBI Taxonomy" id="311458"/>
    <lineage>
        <taxon>Archaea</taxon>
        <taxon>Nitrososphaerota</taxon>
        <taxon>Candidatus Caldarchaeales</taxon>
        <taxon>Candidatus Caldarchaeaceae</taxon>
        <taxon>Candidatus Caldarchaeum</taxon>
    </lineage>
</organism>
<dbReference type="InterPro" id="IPR011179">
    <property type="entry name" value="IPdP_isomerase"/>
</dbReference>
<comment type="subcellular location">
    <subcellularLocation>
        <location evidence="11">Cytoplasm</location>
    </subcellularLocation>
</comment>
<feature type="binding site" evidence="11">
    <location>
        <begin position="271"/>
        <end position="273"/>
    </location>
    <ligand>
        <name>FMN</name>
        <dbReference type="ChEBI" id="CHEBI:58210"/>
    </ligand>
</feature>
<keyword evidence="9 11" id="KW-0413">Isomerase</keyword>
<evidence type="ECO:0000256" key="8">
    <source>
        <dbReference type="ARBA" id="ARBA00023229"/>
    </source>
</evidence>
<feature type="binding site" evidence="11">
    <location>
        <begin position="292"/>
        <end position="293"/>
    </location>
    <ligand>
        <name>FMN</name>
        <dbReference type="ChEBI" id="CHEBI:58210"/>
    </ligand>
</feature>
<keyword evidence="4 11" id="KW-0288">FMN</keyword>
<evidence type="ECO:0000256" key="5">
    <source>
        <dbReference type="ARBA" id="ARBA00022723"/>
    </source>
</evidence>
<dbReference type="EC" id="5.3.3.2" evidence="11"/>
<dbReference type="PANTHER" id="PTHR43665">
    <property type="entry name" value="ISOPENTENYL-DIPHOSPHATE DELTA-ISOMERASE"/>
    <property type="match status" value="1"/>
</dbReference>
<dbReference type="AlphaFoldDB" id="A0A7C4DZR5"/>
<keyword evidence="5 11" id="KW-0479">Metal-binding</keyword>
<comment type="cofactor">
    <cofactor evidence="11">
        <name>NADPH</name>
        <dbReference type="ChEBI" id="CHEBI:57783"/>
    </cofactor>
</comment>
<evidence type="ECO:0000256" key="10">
    <source>
        <dbReference type="ARBA" id="ARBA00025810"/>
    </source>
</evidence>
<dbReference type="GO" id="GO:0005737">
    <property type="term" value="C:cytoplasm"/>
    <property type="evidence" value="ECO:0007669"/>
    <property type="project" value="UniProtKB-SubCell"/>
</dbReference>
<dbReference type="GO" id="GO:0070402">
    <property type="term" value="F:NADPH binding"/>
    <property type="evidence" value="ECO:0007669"/>
    <property type="project" value="UniProtKB-UniRule"/>
</dbReference>